<organism evidence="2 3">
    <name type="scientific">Neobacillus paridis</name>
    <dbReference type="NCBI Taxonomy" id="2803862"/>
    <lineage>
        <taxon>Bacteria</taxon>
        <taxon>Bacillati</taxon>
        <taxon>Bacillota</taxon>
        <taxon>Bacilli</taxon>
        <taxon>Bacillales</taxon>
        <taxon>Bacillaceae</taxon>
        <taxon>Neobacillus</taxon>
    </lineage>
</organism>
<protein>
    <submittedName>
        <fullName evidence="2">DUF554 domain-containing protein</fullName>
    </submittedName>
</protein>
<dbReference type="PANTHER" id="PTHR36111">
    <property type="entry name" value="INNER MEMBRANE PROTEIN-RELATED"/>
    <property type="match status" value="1"/>
</dbReference>
<gene>
    <name evidence="2" type="ORF">JK635_22490</name>
</gene>
<dbReference type="RefSeq" id="WP_202656162.1">
    <property type="nucleotide sequence ID" value="NZ_JAESWB010000371.1"/>
</dbReference>
<dbReference type="InterPro" id="IPR007563">
    <property type="entry name" value="DUF554"/>
</dbReference>
<comment type="caution">
    <text evidence="2">The sequence shown here is derived from an EMBL/GenBank/DDBJ whole genome shotgun (WGS) entry which is preliminary data.</text>
</comment>
<keyword evidence="3" id="KW-1185">Reference proteome</keyword>
<name>A0ABS1TUF0_9BACI</name>
<evidence type="ECO:0000313" key="2">
    <source>
        <dbReference type="EMBL" id="MBL4954931.1"/>
    </source>
</evidence>
<keyword evidence="1" id="KW-1133">Transmembrane helix</keyword>
<sequence>MPIGPIINGLAIILGGFLGAFFQNKIPNRLCKVMPLTFGVASMGMGVNSIIKIDSLPPVILSLLIGSAIGEIIKLEKGIEWCVNKIRTPTEWFFFKDRSSNVNEDVMEKFIAIVVLFCTSGTGIFGALNEGITGEASLLISKAFLDLFTAAIFATTLGYLVMTIAIPQFLVMITLFFSAGTILPLTEPYMINDFSAVGGLIMLATGFRISGIKSFPIGNMLPALIIAMPISKLFAILFS</sequence>
<dbReference type="EMBL" id="JAESWB010000371">
    <property type="protein sequence ID" value="MBL4954931.1"/>
    <property type="molecule type" value="Genomic_DNA"/>
</dbReference>
<dbReference type="Pfam" id="PF04474">
    <property type="entry name" value="DUF554"/>
    <property type="match status" value="1"/>
</dbReference>
<feature type="transmembrane region" description="Helical" evidence="1">
    <location>
        <begin position="221"/>
        <end position="238"/>
    </location>
</feature>
<accession>A0ABS1TUF0</accession>
<evidence type="ECO:0000313" key="3">
    <source>
        <dbReference type="Proteomes" id="UP000623967"/>
    </source>
</evidence>
<feature type="transmembrane region" description="Helical" evidence="1">
    <location>
        <begin position="110"/>
        <end position="132"/>
    </location>
</feature>
<proteinExistence type="predicted"/>
<reference evidence="2 3" key="1">
    <citation type="submission" date="2021-01" db="EMBL/GenBank/DDBJ databases">
        <title>Genome public.</title>
        <authorList>
            <person name="Liu C."/>
            <person name="Sun Q."/>
        </authorList>
    </citation>
    <scope>NUCLEOTIDE SEQUENCE [LARGE SCALE GENOMIC DNA]</scope>
    <source>
        <strain evidence="2 3">YIM B02564</strain>
    </source>
</reference>
<evidence type="ECO:0000256" key="1">
    <source>
        <dbReference type="SAM" id="Phobius"/>
    </source>
</evidence>
<keyword evidence="1" id="KW-0472">Membrane</keyword>
<dbReference type="PANTHER" id="PTHR36111:SF2">
    <property type="entry name" value="INNER MEMBRANE PROTEIN"/>
    <property type="match status" value="1"/>
</dbReference>
<keyword evidence="1" id="KW-0812">Transmembrane</keyword>
<feature type="transmembrane region" description="Helical" evidence="1">
    <location>
        <begin position="144"/>
        <end position="177"/>
    </location>
</feature>
<dbReference type="Proteomes" id="UP000623967">
    <property type="component" value="Unassembled WGS sequence"/>
</dbReference>
<feature type="transmembrane region" description="Helical" evidence="1">
    <location>
        <begin position="6"/>
        <end position="22"/>
    </location>
</feature>